<gene>
    <name evidence="8" type="ORF">AB852_05145</name>
</gene>
<dbReference type="InterPro" id="IPR014284">
    <property type="entry name" value="RNA_pol_sigma-70_dom"/>
</dbReference>
<dbReference type="InterPro" id="IPR013325">
    <property type="entry name" value="RNA_pol_sigma_r2"/>
</dbReference>
<accession>A0A1Q4VDZ2</accession>
<evidence type="ECO:0000256" key="5">
    <source>
        <dbReference type="ARBA" id="ARBA00023163"/>
    </source>
</evidence>
<reference evidence="8 9" key="1">
    <citation type="submission" date="2015-06" db="EMBL/GenBank/DDBJ databases">
        <title>Cloning and characterization of the uncialamcin biosynthetic gene cluster.</title>
        <authorList>
            <person name="Yan X."/>
            <person name="Huang T."/>
            <person name="Ge H."/>
            <person name="Shen B."/>
        </authorList>
    </citation>
    <scope>NUCLEOTIDE SEQUENCE [LARGE SCALE GENOMIC DNA]</scope>
    <source>
        <strain evidence="8 9">DCA2648</strain>
    </source>
</reference>
<dbReference type="InterPro" id="IPR039425">
    <property type="entry name" value="RNA_pol_sigma-70-like"/>
</dbReference>
<comment type="caution">
    <text evidence="8">The sequence shown here is derived from an EMBL/GenBank/DDBJ whole genome shotgun (WGS) entry which is preliminary data.</text>
</comment>
<feature type="domain" description="RNA polymerase sigma-70 region 2" evidence="6">
    <location>
        <begin position="32"/>
        <end position="99"/>
    </location>
</feature>
<evidence type="ECO:0000256" key="4">
    <source>
        <dbReference type="ARBA" id="ARBA00023125"/>
    </source>
</evidence>
<dbReference type="EMBL" id="LFBV01000001">
    <property type="protein sequence ID" value="OKH96056.1"/>
    <property type="molecule type" value="Genomic_DNA"/>
</dbReference>
<dbReference type="Gene3D" id="1.10.10.10">
    <property type="entry name" value="Winged helix-like DNA-binding domain superfamily/Winged helix DNA-binding domain"/>
    <property type="match status" value="1"/>
</dbReference>
<feature type="domain" description="RNA polymerase sigma factor 70 region 4 type 2" evidence="7">
    <location>
        <begin position="134"/>
        <end position="185"/>
    </location>
</feature>
<keyword evidence="9" id="KW-1185">Reference proteome</keyword>
<dbReference type="GO" id="GO:0003677">
    <property type="term" value="F:DNA binding"/>
    <property type="evidence" value="ECO:0007669"/>
    <property type="project" value="UniProtKB-KW"/>
</dbReference>
<dbReference type="RefSeq" id="WP_073783969.1">
    <property type="nucleotide sequence ID" value="NZ_CP109290.1"/>
</dbReference>
<evidence type="ECO:0000259" key="7">
    <source>
        <dbReference type="Pfam" id="PF08281"/>
    </source>
</evidence>
<dbReference type="Pfam" id="PF08281">
    <property type="entry name" value="Sigma70_r4_2"/>
    <property type="match status" value="1"/>
</dbReference>
<dbReference type="PANTHER" id="PTHR43133">
    <property type="entry name" value="RNA POLYMERASE ECF-TYPE SIGMA FACTO"/>
    <property type="match status" value="1"/>
</dbReference>
<dbReference type="GO" id="GO:0016987">
    <property type="term" value="F:sigma factor activity"/>
    <property type="evidence" value="ECO:0007669"/>
    <property type="project" value="UniProtKB-KW"/>
</dbReference>
<dbReference type="Gene3D" id="1.10.1740.10">
    <property type="match status" value="1"/>
</dbReference>
<dbReference type="SUPFAM" id="SSF88946">
    <property type="entry name" value="Sigma2 domain of RNA polymerase sigma factors"/>
    <property type="match status" value="1"/>
</dbReference>
<proteinExistence type="inferred from homology"/>
<sequence>MKTTREGDRIAVDESAVIARVRSGEPEAYAELVRAHTPIAMRAALALGAGADAEDMVQQAFLKAFYSLGQFRDGSAFRPWLLSIVANETRNTVRSAARRRLVADGESALLEAQPPIPESSDPAIAALAIERKKALVKAMEQLSDDHRMVVTYRYLLEMDEGETAQALGWPKGTVKSRLNRALRKLGNLLPPGLAERCVREGGDGRG</sequence>
<dbReference type="GO" id="GO:0006352">
    <property type="term" value="P:DNA-templated transcription initiation"/>
    <property type="evidence" value="ECO:0007669"/>
    <property type="project" value="InterPro"/>
</dbReference>
<keyword evidence="4" id="KW-0238">DNA-binding</keyword>
<keyword evidence="2" id="KW-0805">Transcription regulation</keyword>
<evidence type="ECO:0000256" key="3">
    <source>
        <dbReference type="ARBA" id="ARBA00023082"/>
    </source>
</evidence>
<keyword evidence="3" id="KW-0731">Sigma factor</keyword>
<dbReference type="Proteomes" id="UP000186455">
    <property type="component" value="Unassembled WGS sequence"/>
</dbReference>
<dbReference type="Pfam" id="PF04542">
    <property type="entry name" value="Sigma70_r2"/>
    <property type="match status" value="1"/>
</dbReference>
<dbReference type="AlphaFoldDB" id="A0A1Q4VDZ2"/>
<name>A0A1Q4VDZ2_9ACTN</name>
<evidence type="ECO:0000256" key="1">
    <source>
        <dbReference type="ARBA" id="ARBA00010641"/>
    </source>
</evidence>
<keyword evidence="5" id="KW-0804">Transcription</keyword>
<dbReference type="STRING" id="1048205.AB852_05145"/>
<dbReference type="InterPro" id="IPR013324">
    <property type="entry name" value="RNA_pol_sigma_r3/r4-like"/>
</dbReference>
<protein>
    <submittedName>
        <fullName evidence="8">Siderophore-interacting protein</fullName>
    </submittedName>
</protein>
<evidence type="ECO:0000256" key="2">
    <source>
        <dbReference type="ARBA" id="ARBA00023015"/>
    </source>
</evidence>
<dbReference type="InterPro" id="IPR013249">
    <property type="entry name" value="RNA_pol_sigma70_r4_t2"/>
</dbReference>
<organism evidence="8 9">
    <name type="scientific">Streptomyces uncialis</name>
    <dbReference type="NCBI Taxonomy" id="1048205"/>
    <lineage>
        <taxon>Bacteria</taxon>
        <taxon>Bacillati</taxon>
        <taxon>Actinomycetota</taxon>
        <taxon>Actinomycetes</taxon>
        <taxon>Kitasatosporales</taxon>
        <taxon>Streptomycetaceae</taxon>
        <taxon>Streptomyces</taxon>
    </lineage>
</organism>
<dbReference type="SUPFAM" id="SSF88659">
    <property type="entry name" value="Sigma3 and sigma4 domains of RNA polymerase sigma factors"/>
    <property type="match status" value="1"/>
</dbReference>
<dbReference type="InterPro" id="IPR036388">
    <property type="entry name" value="WH-like_DNA-bd_sf"/>
</dbReference>
<comment type="similarity">
    <text evidence="1">Belongs to the sigma-70 factor family. ECF subfamily.</text>
</comment>
<evidence type="ECO:0000313" key="9">
    <source>
        <dbReference type="Proteomes" id="UP000186455"/>
    </source>
</evidence>
<dbReference type="PANTHER" id="PTHR43133:SF8">
    <property type="entry name" value="RNA POLYMERASE SIGMA FACTOR HI_1459-RELATED"/>
    <property type="match status" value="1"/>
</dbReference>
<dbReference type="CDD" id="cd06171">
    <property type="entry name" value="Sigma70_r4"/>
    <property type="match status" value="1"/>
</dbReference>
<dbReference type="InterPro" id="IPR007627">
    <property type="entry name" value="RNA_pol_sigma70_r2"/>
</dbReference>
<evidence type="ECO:0000259" key="6">
    <source>
        <dbReference type="Pfam" id="PF04542"/>
    </source>
</evidence>
<evidence type="ECO:0000313" key="8">
    <source>
        <dbReference type="EMBL" id="OKH96056.1"/>
    </source>
</evidence>
<dbReference type="NCBIfam" id="TIGR02937">
    <property type="entry name" value="sigma70-ECF"/>
    <property type="match status" value="1"/>
</dbReference>